<feature type="domain" description="F-box" evidence="1">
    <location>
        <begin position="20"/>
        <end position="60"/>
    </location>
</feature>
<dbReference type="Pfam" id="PF00646">
    <property type="entry name" value="F-box"/>
    <property type="match status" value="1"/>
</dbReference>
<dbReference type="PANTHER" id="PTHR31672">
    <property type="entry name" value="BNACNNG10540D PROTEIN"/>
    <property type="match status" value="1"/>
</dbReference>
<dbReference type="SMART" id="SM00256">
    <property type="entry name" value="FBOX"/>
    <property type="match status" value="1"/>
</dbReference>
<dbReference type="NCBIfam" id="TIGR01640">
    <property type="entry name" value="F_box_assoc_1"/>
    <property type="match status" value="1"/>
</dbReference>
<dbReference type="EMBL" id="PQIB02000009">
    <property type="protein sequence ID" value="RLN00700.1"/>
    <property type="molecule type" value="Genomic_DNA"/>
</dbReference>
<organism evidence="2 3">
    <name type="scientific">Panicum miliaceum</name>
    <name type="common">Proso millet</name>
    <name type="synonym">Broomcorn millet</name>
    <dbReference type="NCBI Taxonomy" id="4540"/>
    <lineage>
        <taxon>Eukaryota</taxon>
        <taxon>Viridiplantae</taxon>
        <taxon>Streptophyta</taxon>
        <taxon>Embryophyta</taxon>
        <taxon>Tracheophyta</taxon>
        <taxon>Spermatophyta</taxon>
        <taxon>Magnoliopsida</taxon>
        <taxon>Liliopsida</taxon>
        <taxon>Poales</taxon>
        <taxon>Poaceae</taxon>
        <taxon>PACMAD clade</taxon>
        <taxon>Panicoideae</taxon>
        <taxon>Panicodae</taxon>
        <taxon>Paniceae</taxon>
        <taxon>Panicinae</taxon>
        <taxon>Panicum</taxon>
        <taxon>Panicum sect. Panicum</taxon>
    </lineage>
</organism>
<dbReference type="AlphaFoldDB" id="A0A3L6RD30"/>
<dbReference type="InterPro" id="IPR017451">
    <property type="entry name" value="F-box-assoc_interact_dom"/>
</dbReference>
<gene>
    <name evidence="2" type="ORF">C2845_PM06G34310</name>
</gene>
<dbReference type="PANTHER" id="PTHR31672:SF2">
    <property type="entry name" value="F-BOX DOMAIN-CONTAINING PROTEIN"/>
    <property type="match status" value="1"/>
</dbReference>
<comment type="caution">
    <text evidence="2">The sequence shown here is derived from an EMBL/GenBank/DDBJ whole genome shotgun (WGS) entry which is preliminary data.</text>
</comment>
<accession>A0A3L6RD30</accession>
<dbReference type="InterPro" id="IPR036047">
    <property type="entry name" value="F-box-like_dom_sf"/>
</dbReference>
<proteinExistence type="predicted"/>
<dbReference type="OrthoDB" id="591557at2759"/>
<sequence>MASPCKKTRLSPAPPCRQDLPDEIIEDIFARMPAKSVLQCRCLSRAWAAALSLDAFVDRHLDLANRRHREVLPRPCLLPDSVAASTVYAWSSPELGKEGVFTPLVHVPHNTRNGTLAAETRPCRGVILLRPLHRADRRAPRRPHGGPPVPGLRDYASYGLGYDARARAHKVVRLLYHDGQPAGCDVYDVGAAWHWRPEASGALPPERVRMNQAGVFAHGHVHWITMEYGREGGQAIVSFSVAAEEFGYVVAPPPRTDVDAFRLTELADACASSRPPIIRRLPTNTSASGY</sequence>
<dbReference type="STRING" id="4540.A0A3L6RD30"/>
<dbReference type="Pfam" id="PF08268">
    <property type="entry name" value="FBA_3"/>
    <property type="match status" value="1"/>
</dbReference>
<evidence type="ECO:0000259" key="1">
    <source>
        <dbReference type="SMART" id="SM00256"/>
    </source>
</evidence>
<keyword evidence="3" id="KW-1185">Reference proteome</keyword>
<evidence type="ECO:0000313" key="2">
    <source>
        <dbReference type="EMBL" id="RLN00700.1"/>
    </source>
</evidence>
<dbReference type="SUPFAM" id="SSF81383">
    <property type="entry name" value="F-box domain"/>
    <property type="match status" value="1"/>
</dbReference>
<dbReference type="Gene3D" id="1.20.1280.50">
    <property type="match status" value="1"/>
</dbReference>
<name>A0A3L6RD30_PANMI</name>
<protein>
    <submittedName>
        <fullName evidence="2">F-box domain containing protein</fullName>
    </submittedName>
</protein>
<dbReference type="InterPro" id="IPR001810">
    <property type="entry name" value="F-box_dom"/>
</dbReference>
<dbReference type="Proteomes" id="UP000275267">
    <property type="component" value="Unassembled WGS sequence"/>
</dbReference>
<dbReference type="InterPro" id="IPR013187">
    <property type="entry name" value="F-box-assoc_dom_typ3"/>
</dbReference>
<dbReference type="InterPro" id="IPR050796">
    <property type="entry name" value="SCF_F-box_component"/>
</dbReference>
<reference evidence="3" key="1">
    <citation type="journal article" date="2019" name="Nat. Commun.">
        <title>The genome of broomcorn millet.</title>
        <authorList>
            <person name="Zou C."/>
            <person name="Miki D."/>
            <person name="Li D."/>
            <person name="Tang Q."/>
            <person name="Xiao L."/>
            <person name="Rajput S."/>
            <person name="Deng P."/>
            <person name="Jia W."/>
            <person name="Huang R."/>
            <person name="Zhang M."/>
            <person name="Sun Y."/>
            <person name="Hu J."/>
            <person name="Fu X."/>
            <person name="Schnable P.S."/>
            <person name="Li F."/>
            <person name="Zhang H."/>
            <person name="Feng B."/>
            <person name="Zhu X."/>
            <person name="Liu R."/>
            <person name="Schnable J.C."/>
            <person name="Zhu J.-K."/>
            <person name="Zhang H."/>
        </authorList>
    </citation>
    <scope>NUCLEOTIDE SEQUENCE [LARGE SCALE GENOMIC DNA]</scope>
</reference>
<evidence type="ECO:0000313" key="3">
    <source>
        <dbReference type="Proteomes" id="UP000275267"/>
    </source>
</evidence>